<protein>
    <submittedName>
        <fullName evidence="2">Uncharacterized protein</fullName>
    </submittedName>
</protein>
<name>A0A4U0PY67_9NEIS</name>
<proteinExistence type="predicted"/>
<comment type="caution">
    <text evidence="2">The sequence shown here is derived from an EMBL/GenBank/DDBJ whole genome shotgun (WGS) entry which is preliminary data.</text>
</comment>
<feature type="transmembrane region" description="Helical" evidence="1">
    <location>
        <begin position="166"/>
        <end position="186"/>
    </location>
</feature>
<reference evidence="2 3" key="1">
    <citation type="submission" date="2019-04" db="EMBL/GenBank/DDBJ databases">
        <title>Chitiniphilus eburnea sp. nov., a novel chitinolytic bacterium isolated from aquaculture sludge.</title>
        <authorList>
            <person name="Sheng M."/>
        </authorList>
    </citation>
    <scope>NUCLEOTIDE SEQUENCE [LARGE SCALE GENOMIC DNA]</scope>
    <source>
        <strain evidence="2 3">HX-2-15</strain>
    </source>
</reference>
<dbReference type="OrthoDB" id="72963at2"/>
<dbReference type="EMBL" id="SUMF01000011">
    <property type="protein sequence ID" value="TJZ73200.1"/>
    <property type="molecule type" value="Genomic_DNA"/>
</dbReference>
<gene>
    <name evidence="2" type="ORF">FAZ21_11320</name>
</gene>
<keyword evidence="3" id="KW-1185">Reference proteome</keyword>
<evidence type="ECO:0000313" key="2">
    <source>
        <dbReference type="EMBL" id="TJZ73200.1"/>
    </source>
</evidence>
<dbReference type="RefSeq" id="WP_136773558.1">
    <property type="nucleotide sequence ID" value="NZ_CP156074.1"/>
</dbReference>
<evidence type="ECO:0000256" key="1">
    <source>
        <dbReference type="SAM" id="Phobius"/>
    </source>
</evidence>
<sequence length="253" mass="27060">MNRTGKIIHYNQNDGKGIVNADGQTYPFDVSLWRGSESPRLNGPVRLEMGGDGVLAVHPAAGEAQQLAEMGGQLGKALGQHGNHIGQQLLAVHGIPTLVAYALFLLGGTALTFVTFKSLGLAVPLHSLDRLMNMFGSSNTLTLLLFWVGVVAMIAPLFIRHRLTSLLLGLPLTATLVGFYDTYRIVSAAQAGLARRTAMLGDMMAAFSGRGGAVRELPTIAFSDVVGLGAGFYCMLIAGLFLAWIGFRQYRQQ</sequence>
<feature type="transmembrane region" description="Helical" evidence="1">
    <location>
        <begin position="225"/>
        <end position="247"/>
    </location>
</feature>
<dbReference type="Proteomes" id="UP000310016">
    <property type="component" value="Unassembled WGS sequence"/>
</dbReference>
<dbReference type="AlphaFoldDB" id="A0A4U0PY67"/>
<organism evidence="2 3">
    <name type="scientific">Chitiniphilus eburneus</name>
    <dbReference type="NCBI Taxonomy" id="2571148"/>
    <lineage>
        <taxon>Bacteria</taxon>
        <taxon>Pseudomonadati</taxon>
        <taxon>Pseudomonadota</taxon>
        <taxon>Betaproteobacteria</taxon>
        <taxon>Neisseriales</taxon>
        <taxon>Chitinibacteraceae</taxon>
        <taxon>Chitiniphilus</taxon>
    </lineage>
</organism>
<keyword evidence="1" id="KW-1133">Transmembrane helix</keyword>
<accession>A0A4U0PY67</accession>
<keyword evidence="1" id="KW-0472">Membrane</keyword>
<evidence type="ECO:0000313" key="3">
    <source>
        <dbReference type="Proteomes" id="UP000310016"/>
    </source>
</evidence>
<feature type="transmembrane region" description="Helical" evidence="1">
    <location>
        <begin position="98"/>
        <end position="120"/>
    </location>
</feature>
<keyword evidence="1" id="KW-0812">Transmembrane</keyword>
<feature type="transmembrane region" description="Helical" evidence="1">
    <location>
        <begin position="140"/>
        <end position="159"/>
    </location>
</feature>